<evidence type="ECO:0000256" key="5">
    <source>
        <dbReference type="ARBA" id="ARBA00022692"/>
    </source>
</evidence>
<evidence type="ECO:0000256" key="3">
    <source>
        <dbReference type="ARBA" id="ARBA00022475"/>
    </source>
</evidence>
<feature type="binding site" evidence="12">
    <location>
        <position position="137"/>
    </location>
    <ligand>
        <name>Zn(2+)</name>
        <dbReference type="ChEBI" id="CHEBI:29105"/>
        <note>catalytic</note>
    </ligand>
</feature>
<dbReference type="Pfam" id="PF01435">
    <property type="entry name" value="Peptidase_M48"/>
    <property type="match status" value="1"/>
</dbReference>
<keyword evidence="8 12" id="KW-0862">Zinc</keyword>
<sequence>MHSHFNGVKTALLLGGMSALVLLIGSLFGRFGLVTALVVALGMNGYAYFNSAKLALRTMRARPVSEAEQPVMYRIVRELATSARQPMPSLYLSSTSAPNAFATGRNPRNAAVCCTAGILELLDERELRAVLGHELSHVYNRDILISSVAGALASVVTFLANFGMLFGMFGDDEDRPNLFVMLLIALLGPVAAGVVQMAVSRSREYQADSSGAELTGDPLALASALRKLESGTRRAPLAPEPDVVSQAHLMIANPFRPGERMARLFSTHPPISERVQRLEGMAGRELPPRL</sequence>
<reference evidence="14 15" key="1">
    <citation type="submission" date="2020-07" db="EMBL/GenBank/DDBJ databases">
        <title>Sequencing the genomes of 1000 actinobacteria strains.</title>
        <authorList>
            <person name="Klenk H.-P."/>
        </authorList>
    </citation>
    <scope>NUCLEOTIDE SEQUENCE [LARGE SCALE GENOMIC DNA]</scope>
    <source>
        <strain evidence="14 15">DSM 45975</strain>
    </source>
</reference>
<comment type="caution">
    <text evidence="14">The sequence shown here is derived from an EMBL/GenBank/DDBJ whole genome shotgun (WGS) entry which is preliminary data.</text>
</comment>
<gene>
    <name evidence="12" type="primary">htpX</name>
    <name evidence="14" type="ORF">FHX42_004491</name>
</gene>
<protein>
    <recommendedName>
        <fullName evidence="12">Protease HtpX homolog</fullName>
        <ecNumber evidence="12">3.4.24.-</ecNumber>
    </recommendedName>
</protein>
<accession>A0A839E5V7</accession>
<feature type="transmembrane region" description="Helical" evidence="12">
    <location>
        <begin position="143"/>
        <end position="166"/>
    </location>
</feature>
<dbReference type="Gene3D" id="3.30.2010.10">
    <property type="entry name" value="Metalloproteases ('zincins'), catalytic domain"/>
    <property type="match status" value="1"/>
</dbReference>
<evidence type="ECO:0000256" key="6">
    <source>
        <dbReference type="ARBA" id="ARBA00022723"/>
    </source>
</evidence>
<keyword evidence="14" id="KW-0346">Stress response</keyword>
<evidence type="ECO:0000259" key="13">
    <source>
        <dbReference type="Pfam" id="PF01435"/>
    </source>
</evidence>
<feature type="binding site" evidence="12">
    <location>
        <position position="133"/>
    </location>
    <ligand>
        <name>Zn(2+)</name>
        <dbReference type="ChEBI" id="CHEBI:29105"/>
        <note>catalytic</note>
    </ligand>
</feature>
<dbReference type="GO" id="GO:0008270">
    <property type="term" value="F:zinc ion binding"/>
    <property type="evidence" value="ECO:0007669"/>
    <property type="project" value="UniProtKB-UniRule"/>
</dbReference>
<dbReference type="AlphaFoldDB" id="A0A839E5V7"/>
<dbReference type="PANTHER" id="PTHR43221">
    <property type="entry name" value="PROTEASE HTPX"/>
    <property type="match status" value="1"/>
</dbReference>
<evidence type="ECO:0000256" key="10">
    <source>
        <dbReference type="ARBA" id="ARBA00023049"/>
    </source>
</evidence>
<keyword evidence="15" id="KW-1185">Reference proteome</keyword>
<dbReference type="InterPro" id="IPR022919">
    <property type="entry name" value="Pept_M48_protease_HtpX"/>
</dbReference>
<dbReference type="CDD" id="cd07336">
    <property type="entry name" value="M48B_HtpX_like"/>
    <property type="match status" value="1"/>
</dbReference>
<evidence type="ECO:0000256" key="8">
    <source>
        <dbReference type="ARBA" id="ARBA00022833"/>
    </source>
</evidence>
<dbReference type="InterPro" id="IPR050083">
    <property type="entry name" value="HtpX_protease"/>
</dbReference>
<feature type="domain" description="Peptidase M48" evidence="13">
    <location>
        <begin position="68"/>
        <end position="281"/>
    </location>
</feature>
<evidence type="ECO:0000256" key="7">
    <source>
        <dbReference type="ARBA" id="ARBA00022801"/>
    </source>
</evidence>
<keyword evidence="7 12" id="KW-0378">Hydrolase</keyword>
<keyword evidence="3 12" id="KW-1003">Cell membrane</keyword>
<feature type="transmembrane region" description="Helical" evidence="12">
    <location>
        <begin position="7"/>
        <end position="25"/>
    </location>
</feature>
<feature type="binding site" evidence="12">
    <location>
        <position position="204"/>
    </location>
    <ligand>
        <name>Zn(2+)</name>
        <dbReference type="ChEBI" id="CHEBI:29105"/>
        <note>catalytic</note>
    </ligand>
</feature>
<comment type="similarity">
    <text evidence="2 12">Belongs to the peptidase M48B family.</text>
</comment>
<keyword evidence="10 12" id="KW-0482">Metalloprotease</keyword>
<dbReference type="GO" id="GO:0006508">
    <property type="term" value="P:proteolysis"/>
    <property type="evidence" value="ECO:0007669"/>
    <property type="project" value="UniProtKB-KW"/>
</dbReference>
<proteinExistence type="inferred from homology"/>
<dbReference type="NCBIfam" id="NF002839">
    <property type="entry name" value="PRK03072.1"/>
    <property type="match status" value="1"/>
</dbReference>
<dbReference type="EMBL" id="JACGWZ010000007">
    <property type="protein sequence ID" value="MBA8827107.1"/>
    <property type="molecule type" value="Genomic_DNA"/>
</dbReference>
<feature type="transmembrane region" description="Helical" evidence="12">
    <location>
        <begin position="31"/>
        <end position="49"/>
    </location>
</feature>
<dbReference type="EC" id="3.4.24.-" evidence="12"/>
<keyword evidence="6 12" id="KW-0479">Metal-binding</keyword>
<keyword evidence="4 12" id="KW-0645">Protease</keyword>
<evidence type="ECO:0000256" key="2">
    <source>
        <dbReference type="ARBA" id="ARBA00009779"/>
    </source>
</evidence>
<comment type="cofactor">
    <cofactor evidence="12">
        <name>Zn(2+)</name>
        <dbReference type="ChEBI" id="CHEBI:29105"/>
    </cofactor>
    <text evidence="12">Binds 1 zinc ion per subunit.</text>
</comment>
<keyword evidence="9 12" id="KW-1133">Transmembrane helix</keyword>
<dbReference type="InterPro" id="IPR001915">
    <property type="entry name" value="Peptidase_M48"/>
</dbReference>
<evidence type="ECO:0000256" key="4">
    <source>
        <dbReference type="ARBA" id="ARBA00022670"/>
    </source>
</evidence>
<dbReference type="GO" id="GO:0004222">
    <property type="term" value="F:metalloendopeptidase activity"/>
    <property type="evidence" value="ECO:0007669"/>
    <property type="project" value="UniProtKB-UniRule"/>
</dbReference>
<dbReference type="GO" id="GO:0005886">
    <property type="term" value="C:plasma membrane"/>
    <property type="evidence" value="ECO:0007669"/>
    <property type="project" value="UniProtKB-SubCell"/>
</dbReference>
<dbReference type="Proteomes" id="UP000569329">
    <property type="component" value="Unassembled WGS sequence"/>
</dbReference>
<evidence type="ECO:0000313" key="14">
    <source>
        <dbReference type="EMBL" id="MBA8827107.1"/>
    </source>
</evidence>
<evidence type="ECO:0000256" key="9">
    <source>
        <dbReference type="ARBA" id="ARBA00022989"/>
    </source>
</evidence>
<feature type="transmembrane region" description="Helical" evidence="12">
    <location>
        <begin position="178"/>
        <end position="199"/>
    </location>
</feature>
<dbReference type="PANTHER" id="PTHR43221:SF1">
    <property type="entry name" value="PROTEASE HTPX"/>
    <property type="match status" value="1"/>
</dbReference>
<name>A0A839E5V7_9PSEU</name>
<evidence type="ECO:0000256" key="1">
    <source>
        <dbReference type="ARBA" id="ARBA00004651"/>
    </source>
</evidence>
<evidence type="ECO:0000313" key="15">
    <source>
        <dbReference type="Proteomes" id="UP000569329"/>
    </source>
</evidence>
<dbReference type="RefSeq" id="WP_182546298.1">
    <property type="nucleotide sequence ID" value="NZ_JACGWZ010000007.1"/>
</dbReference>
<evidence type="ECO:0000256" key="11">
    <source>
        <dbReference type="ARBA" id="ARBA00023136"/>
    </source>
</evidence>
<dbReference type="HAMAP" id="MF_00188">
    <property type="entry name" value="Pept_M48_protease_HtpX"/>
    <property type="match status" value="1"/>
</dbReference>
<evidence type="ECO:0000256" key="12">
    <source>
        <dbReference type="HAMAP-Rule" id="MF_00188"/>
    </source>
</evidence>
<keyword evidence="11 12" id="KW-0472">Membrane</keyword>
<organism evidence="14 15">
    <name type="scientific">Halosaccharopolyspora lacisalsi</name>
    <dbReference type="NCBI Taxonomy" id="1000566"/>
    <lineage>
        <taxon>Bacteria</taxon>
        <taxon>Bacillati</taxon>
        <taxon>Actinomycetota</taxon>
        <taxon>Actinomycetes</taxon>
        <taxon>Pseudonocardiales</taxon>
        <taxon>Pseudonocardiaceae</taxon>
        <taxon>Halosaccharopolyspora</taxon>
    </lineage>
</organism>
<keyword evidence="5 12" id="KW-0812">Transmembrane</keyword>
<comment type="subcellular location">
    <subcellularLocation>
        <location evidence="1 12">Cell membrane</location>
        <topology evidence="1 12">Multi-pass membrane protein</topology>
    </subcellularLocation>
</comment>
<feature type="active site" evidence="12">
    <location>
        <position position="134"/>
    </location>
</feature>